<feature type="non-terminal residue" evidence="3">
    <location>
        <position position="67"/>
    </location>
</feature>
<dbReference type="AlphaFoldDB" id="A0A0B6YLJ8"/>
<feature type="compositionally biased region" description="Polar residues" evidence="1">
    <location>
        <begin position="19"/>
        <end position="28"/>
    </location>
</feature>
<name>A0A0B6YLJ8_9EUPU</name>
<protein>
    <recommendedName>
        <fullName evidence="2">MH2 domain-containing protein</fullName>
    </recommendedName>
</protein>
<gene>
    <name evidence="3" type="primary">ORF28227</name>
</gene>
<evidence type="ECO:0000313" key="3">
    <source>
        <dbReference type="EMBL" id="CEK56666.1"/>
    </source>
</evidence>
<dbReference type="SUPFAM" id="SSF49879">
    <property type="entry name" value="SMAD/FHA domain"/>
    <property type="match status" value="1"/>
</dbReference>
<feature type="region of interest" description="Disordered" evidence="1">
    <location>
        <begin position="1"/>
        <end position="28"/>
    </location>
</feature>
<feature type="compositionally biased region" description="Low complexity" evidence="1">
    <location>
        <begin position="1"/>
        <end position="18"/>
    </location>
</feature>
<accession>A0A0B6YLJ8</accession>
<dbReference type="InterPro" id="IPR001132">
    <property type="entry name" value="SMAD_dom_Dwarfin-type"/>
</dbReference>
<proteinExistence type="predicted"/>
<evidence type="ECO:0000256" key="1">
    <source>
        <dbReference type="SAM" id="MobiDB-lite"/>
    </source>
</evidence>
<dbReference type="InterPro" id="IPR017855">
    <property type="entry name" value="SMAD-like_dom_sf"/>
</dbReference>
<dbReference type="EMBL" id="HACG01009801">
    <property type="protein sequence ID" value="CEK56666.1"/>
    <property type="molecule type" value="Transcribed_RNA"/>
</dbReference>
<dbReference type="Gene3D" id="2.60.200.10">
    <property type="match status" value="1"/>
</dbReference>
<feature type="non-terminal residue" evidence="3">
    <location>
        <position position="1"/>
    </location>
</feature>
<reference evidence="3" key="1">
    <citation type="submission" date="2014-12" db="EMBL/GenBank/DDBJ databases">
        <title>Insight into the proteome of Arion vulgaris.</title>
        <authorList>
            <person name="Aradska J."/>
            <person name="Bulat T."/>
            <person name="Smidak R."/>
            <person name="Sarate P."/>
            <person name="Gangsoo J."/>
            <person name="Sialana F."/>
            <person name="Bilban M."/>
            <person name="Lubec G."/>
        </authorList>
    </citation>
    <scope>NUCLEOTIDE SEQUENCE</scope>
    <source>
        <tissue evidence="3">Skin</tissue>
    </source>
</reference>
<organism evidence="3">
    <name type="scientific">Arion vulgaris</name>
    <dbReference type="NCBI Taxonomy" id="1028688"/>
    <lineage>
        <taxon>Eukaryota</taxon>
        <taxon>Metazoa</taxon>
        <taxon>Spiralia</taxon>
        <taxon>Lophotrochozoa</taxon>
        <taxon>Mollusca</taxon>
        <taxon>Gastropoda</taxon>
        <taxon>Heterobranchia</taxon>
        <taxon>Euthyneura</taxon>
        <taxon>Panpulmonata</taxon>
        <taxon>Eupulmonata</taxon>
        <taxon>Stylommatophora</taxon>
        <taxon>Helicina</taxon>
        <taxon>Arionoidea</taxon>
        <taxon>Arionidae</taxon>
        <taxon>Arion</taxon>
    </lineage>
</organism>
<dbReference type="Pfam" id="PF03166">
    <property type="entry name" value="MH2"/>
    <property type="match status" value="1"/>
</dbReference>
<dbReference type="InterPro" id="IPR008984">
    <property type="entry name" value="SMAD_FHA_dom_sf"/>
</dbReference>
<feature type="domain" description="MH2" evidence="2">
    <location>
        <begin position="30"/>
        <end position="61"/>
    </location>
</feature>
<evidence type="ECO:0000259" key="2">
    <source>
        <dbReference type="Pfam" id="PF03166"/>
    </source>
</evidence>
<sequence length="67" mass="7010">GISTTSPSTIKPTDSPSSHLSSTNVSSESVVQSCKQGEVWAYNASNFPIFVNSPTLGDPKSPRSIVV</sequence>